<evidence type="ECO:0000256" key="6">
    <source>
        <dbReference type="RuleBase" id="RU361174"/>
    </source>
</evidence>
<evidence type="ECO:0000313" key="9">
    <source>
        <dbReference type="Proteomes" id="UP000292884"/>
    </source>
</evidence>
<dbReference type="Proteomes" id="UP000292884">
    <property type="component" value="Unassembled WGS sequence"/>
</dbReference>
<comment type="similarity">
    <text evidence="6">Belongs to the glycosyl hydrolase 10 (cellulase F) family.</text>
</comment>
<comment type="caution">
    <text evidence="8">The sequence shown here is derived from an EMBL/GenBank/DDBJ whole genome shotgun (WGS) entry which is preliminary data.</text>
</comment>
<dbReference type="InterPro" id="IPR031158">
    <property type="entry name" value="GH10_AS"/>
</dbReference>
<dbReference type="GO" id="GO:0031176">
    <property type="term" value="F:endo-1,4-beta-xylanase activity"/>
    <property type="evidence" value="ECO:0007669"/>
    <property type="project" value="UniProtKB-EC"/>
</dbReference>
<dbReference type="SUPFAM" id="SSF51445">
    <property type="entry name" value="(Trans)glycosidases"/>
    <property type="match status" value="1"/>
</dbReference>
<evidence type="ECO:0000256" key="2">
    <source>
        <dbReference type="ARBA" id="ARBA00023277"/>
    </source>
</evidence>
<dbReference type="GO" id="GO:0045493">
    <property type="term" value="P:xylan catabolic process"/>
    <property type="evidence" value="ECO:0007669"/>
    <property type="project" value="UniProtKB-KW"/>
</dbReference>
<dbReference type="PROSITE" id="PS00591">
    <property type="entry name" value="GH10_1"/>
    <property type="match status" value="1"/>
</dbReference>
<evidence type="ECO:0000256" key="4">
    <source>
        <dbReference type="ARBA" id="ARBA00023326"/>
    </source>
</evidence>
<proteinExistence type="inferred from homology"/>
<evidence type="ECO:0000313" key="8">
    <source>
        <dbReference type="EMBL" id="TCC93640.1"/>
    </source>
</evidence>
<dbReference type="PRINTS" id="PR00134">
    <property type="entry name" value="GLHYDRLASE10"/>
</dbReference>
<dbReference type="EMBL" id="SJSK01000001">
    <property type="protein sequence ID" value="TCC93640.1"/>
    <property type="molecule type" value="Genomic_DNA"/>
</dbReference>
<feature type="active site" description="Nucleophile" evidence="5">
    <location>
        <position position="264"/>
    </location>
</feature>
<evidence type="ECO:0000256" key="1">
    <source>
        <dbReference type="ARBA" id="ARBA00022801"/>
    </source>
</evidence>
<dbReference type="InterPro" id="IPR001000">
    <property type="entry name" value="GH10_dom"/>
</dbReference>
<keyword evidence="8" id="KW-0858">Xylan degradation</keyword>
<dbReference type="PANTHER" id="PTHR31490">
    <property type="entry name" value="GLYCOSYL HYDROLASE"/>
    <property type="match status" value="1"/>
</dbReference>
<dbReference type="Pfam" id="PF00331">
    <property type="entry name" value="Glyco_hydro_10"/>
    <property type="match status" value="1"/>
</dbReference>
<dbReference type="AlphaFoldDB" id="A0A4R0N1N3"/>
<dbReference type="PANTHER" id="PTHR31490:SF90">
    <property type="entry name" value="ENDO-1,4-BETA-XYLANASE A"/>
    <property type="match status" value="1"/>
</dbReference>
<keyword evidence="2 6" id="KW-0119">Carbohydrate metabolism</keyword>
<accession>A0A4R0N1N3</accession>
<dbReference type="RefSeq" id="WP_131551506.1">
    <property type="nucleotide sequence ID" value="NZ_SJSK01000001.1"/>
</dbReference>
<evidence type="ECO:0000256" key="5">
    <source>
        <dbReference type="PROSITE-ProRule" id="PRU10061"/>
    </source>
</evidence>
<dbReference type="Gene3D" id="3.20.20.80">
    <property type="entry name" value="Glycosidases"/>
    <property type="match status" value="1"/>
</dbReference>
<dbReference type="SMART" id="SM00633">
    <property type="entry name" value="Glyco_10"/>
    <property type="match status" value="1"/>
</dbReference>
<dbReference type="PROSITE" id="PS51760">
    <property type="entry name" value="GH10_2"/>
    <property type="match status" value="1"/>
</dbReference>
<comment type="catalytic activity">
    <reaction evidence="6">
        <text>Endohydrolysis of (1-&gt;4)-beta-D-xylosidic linkages in xylans.</text>
        <dbReference type="EC" id="3.2.1.8"/>
    </reaction>
</comment>
<keyword evidence="9" id="KW-1185">Reference proteome</keyword>
<protein>
    <recommendedName>
        <fullName evidence="6">Beta-xylanase</fullName>
        <ecNumber evidence="6">3.2.1.8</ecNumber>
    </recommendedName>
</protein>
<dbReference type="OrthoDB" id="1032269at2"/>
<evidence type="ECO:0000256" key="3">
    <source>
        <dbReference type="ARBA" id="ARBA00023295"/>
    </source>
</evidence>
<gene>
    <name evidence="8" type="ORF">EZ428_02395</name>
</gene>
<name>A0A4R0N1N3_9SPHI</name>
<sequence>MNVKLNKLQLGILLLFIGTLLISGVKKTDGLKDYYKKYFPIGVAVKPSDLRGKEKSLILEHFNSITAENAMKMGPIHPGENRYFWPIADSIVEFGVANKIKVRGHCLVWHAQTPFWLFKDSIGQPVSKQVLLSRMKNHIETVVSRYRGKIYAWDVVNEVIADDTSYYRKSQFLKIAGEDFIEEAFRYAHKADPKAILFYNDYNTENAAKRDKIYKMLKNLLAKGVPIHGVGLQAHWSINSPTRAELEKSIEMFSSLGLQIQFTELDISVYAGRQGGQLITGEKSIQPTTFTPEMEQKQLEKYQMIFEVFRKYKKNITGVTFWNLSDKYSWLDGRGRKNYPLLFDTELKPKKAYYEVIKF</sequence>
<dbReference type="EC" id="3.2.1.8" evidence="6"/>
<evidence type="ECO:0000259" key="7">
    <source>
        <dbReference type="PROSITE" id="PS51760"/>
    </source>
</evidence>
<keyword evidence="1 6" id="KW-0378">Hydrolase</keyword>
<reference evidence="8 9" key="1">
    <citation type="submission" date="2019-02" db="EMBL/GenBank/DDBJ databases">
        <title>Pedobacter sp. RP-1-13 sp. nov., isolated from Arctic soil.</title>
        <authorList>
            <person name="Dahal R.H."/>
        </authorList>
    </citation>
    <scope>NUCLEOTIDE SEQUENCE [LARGE SCALE GENOMIC DNA]</scope>
    <source>
        <strain evidence="8 9">RP-1-13</strain>
    </source>
</reference>
<keyword evidence="4 6" id="KW-0624">Polysaccharide degradation</keyword>
<organism evidence="8 9">
    <name type="scientific">Pedobacter frigiditerrae</name>
    <dbReference type="NCBI Taxonomy" id="2530452"/>
    <lineage>
        <taxon>Bacteria</taxon>
        <taxon>Pseudomonadati</taxon>
        <taxon>Bacteroidota</taxon>
        <taxon>Sphingobacteriia</taxon>
        <taxon>Sphingobacteriales</taxon>
        <taxon>Sphingobacteriaceae</taxon>
        <taxon>Pedobacter</taxon>
    </lineage>
</organism>
<dbReference type="InterPro" id="IPR017853">
    <property type="entry name" value="GH"/>
</dbReference>
<feature type="domain" description="GH10" evidence="7">
    <location>
        <begin position="25"/>
        <end position="359"/>
    </location>
</feature>
<dbReference type="InterPro" id="IPR044846">
    <property type="entry name" value="GH10"/>
</dbReference>
<keyword evidence="3 6" id="KW-0326">Glycosidase</keyword>